<accession>A0A3S5C2V0</accession>
<comment type="caution">
    <text evidence="2">The sequence shown here is derived from an EMBL/GenBank/DDBJ whole genome shotgun (WGS) entry which is preliminary data.</text>
</comment>
<keyword evidence="1" id="KW-0812">Transmembrane</keyword>
<keyword evidence="1" id="KW-0472">Membrane</keyword>
<feature type="transmembrane region" description="Helical" evidence="1">
    <location>
        <begin position="77"/>
        <end position="98"/>
    </location>
</feature>
<reference evidence="2" key="1">
    <citation type="submission" date="2018-11" db="EMBL/GenBank/DDBJ databases">
        <authorList>
            <consortium name="Pathogen Informatics"/>
        </authorList>
    </citation>
    <scope>NUCLEOTIDE SEQUENCE</scope>
</reference>
<dbReference type="Proteomes" id="UP000784294">
    <property type="component" value="Unassembled WGS sequence"/>
</dbReference>
<evidence type="ECO:0000313" key="2">
    <source>
        <dbReference type="EMBL" id="VEL31679.1"/>
    </source>
</evidence>
<gene>
    <name evidence="2" type="ORF">PXEA_LOCUS25119</name>
</gene>
<dbReference type="EMBL" id="CAAALY010125259">
    <property type="protein sequence ID" value="VEL31679.1"/>
    <property type="molecule type" value="Genomic_DNA"/>
</dbReference>
<feature type="transmembrane region" description="Helical" evidence="1">
    <location>
        <begin position="110"/>
        <end position="132"/>
    </location>
</feature>
<keyword evidence="1" id="KW-1133">Transmembrane helix</keyword>
<evidence type="ECO:0000313" key="3">
    <source>
        <dbReference type="Proteomes" id="UP000784294"/>
    </source>
</evidence>
<name>A0A3S5C2V0_9PLAT</name>
<protein>
    <submittedName>
        <fullName evidence="2">Uncharacterized protein</fullName>
    </submittedName>
</protein>
<organism evidence="2 3">
    <name type="scientific">Protopolystoma xenopodis</name>
    <dbReference type="NCBI Taxonomy" id="117903"/>
    <lineage>
        <taxon>Eukaryota</taxon>
        <taxon>Metazoa</taxon>
        <taxon>Spiralia</taxon>
        <taxon>Lophotrochozoa</taxon>
        <taxon>Platyhelminthes</taxon>
        <taxon>Monogenea</taxon>
        <taxon>Polyopisthocotylea</taxon>
        <taxon>Polystomatidea</taxon>
        <taxon>Polystomatidae</taxon>
        <taxon>Protopolystoma</taxon>
    </lineage>
</organism>
<proteinExistence type="predicted"/>
<keyword evidence="3" id="KW-1185">Reference proteome</keyword>
<dbReference type="AlphaFoldDB" id="A0A3S5C2V0"/>
<evidence type="ECO:0000256" key="1">
    <source>
        <dbReference type="SAM" id="Phobius"/>
    </source>
</evidence>
<sequence length="147" mass="16048">MCRPPLWPRFQGPRWYRCSVPRLIFTAAQGPPTGTALAGRVERLGRPGLIVNSSWRCQSSGQPDRPVEMLPLRVCELAAQCLFVVVVPCCSIGLMVGYILRRCIGIPNPLLGHSGLSLPLCPSLFHAILFLVCPNRAQVSKAQPSTS</sequence>